<dbReference type="GO" id="GO:0008270">
    <property type="term" value="F:zinc ion binding"/>
    <property type="evidence" value="ECO:0007669"/>
    <property type="project" value="UniProtKB-KW"/>
</dbReference>
<evidence type="ECO:0000256" key="4">
    <source>
        <dbReference type="ARBA" id="ARBA00022833"/>
    </source>
</evidence>
<keyword evidence="2" id="KW-0677">Repeat</keyword>
<evidence type="ECO:0000256" key="3">
    <source>
        <dbReference type="ARBA" id="ARBA00022771"/>
    </source>
</evidence>
<evidence type="ECO:0000313" key="9">
    <source>
        <dbReference type="Proteomes" id="UP000694680"/>
    </source>
</evidence>
<protein>
    <submittedName>
        <fullName evidence="8">Zinc finger, C2HC-type containing 1A</fullName>
    </submittedName>
</protein>
<keyword evidence="4" id="KW-0862">Zinc</keyword>
<keyword evidence="3 5" id="KW-0863">Zinc-finger</keyword>
<proteinExistence type="predicted"/>
<feature type="region of interest" description="Disordered" evidence="6">
    <location>
        <begin position="141"/>
        <end position="175"/>
    </location>
</feature>
<evidence type="ECO:0000256" key="6">
    <source>
        <dbReference type="SAM" id="MobiDB-lite"/>
    </source>
</evidence>
<organism evidence="8 9">
    <name type="scientific">Gouania willdenowi</name>
    <name type="common">Blunt-snouted clingfish</name>
    <name type="synonym">Lepadogaster willdenowi</name>
    <dbReference type="NCBI Taxonomy" id="441366"/>
    <lineage>
        <taxon>Eukaryota</taxon>
        <taxon>Metazoa</taxon>
        <taxon>Chordata</taxon>
        <taxon>Craniata</taxon>
        <taxon>Vertebrata</taxon>
        <taxon>Euteleostomi</taxon>
        <taxon>Actinopterygii</taxon>
        <taxon>Neopterygii</taxon>
        <taxon>Teleostei</taxon>
        <taxon>Neoteleostei</taxon>
        <taxon>Acanthomorphata</taxon>
        <taxon>Ovalentaria</taxon>
        <taxon>Blenniimorphae</taxon>
        <taxon>Blenniiformes</taxon>
        <taxon>Gobiesocoidei</taxon>
        <taxon>Gobiesocidae</taxon>
        <taxon>Gobiesocinae</taxon>
        <taxon>Gouania</taxon>
    </lineage>
</organism>
<dbReference type="PROSITE" id="PS52027">
    <property type="entry name" value="ZF_C2HC_C3H"/>
    <property type="match status" value="1"/>
</dbReference>
<feature type="compositionally biased region" description="Polar residues" evidence="6">
    <location>
        <begin position="189"/>
        <end position="219"/>
    </location>
</feature>
<feature type="compositionally biased region" description="Low complexity" evidence="6">
    <location>
        <begin position="161"/>
        <end position="175"/>
    </location>
</feature>
<dbReference type="PANTHER" id="PTHR13555">
    <property type="entry name" value="C2H2 ZINC FINGER CGI-62-RELATED"/>
    <property type="match status" value="1"/>
</dbReference>
<dbReference type="AlphaFoldDB" id="A0A8C5D653"/>
<evidence type="ECO:0000313" key="8">
    <source>
        <dbReference type="Ensembl" id="ENSGWIP00000000913.1"/>
    </source>
</evidence>
<accession>A0A8C5D653</accession>
<keyword evidence="9" id="KW-1185">Reference proteome</keyword>
<dbReference type="InterPro" id="IPR026319">
    <property type="entry name" value="ZC2HC1A/B-like"/>
</dbReference>
<evidence type="ECO:0000256" key="5">
    <source>
        <dbReference type="PROSITE-ProRule" id="PRU01371"/>
    </source>
</evidence>
<evidence type="ECO:0000256" key="2">
    <source>
        <dbReference type="ARBA" id="ARBA00022737"/>
    </source>
</evidence>
<sequence length="307" mass="34494">MEEFEDGAAPPLWIWFNVTLAKDDFSPQVWEKHTIICQKVTAKKRKVFDSRRQRLRGTEISVLKPTKTKGQISQKVMSKNHKNLNFTIRAAKTVTAAMKDEKPLPPPPPPTNDPDYIQCPYCQRRFNESAADRHNKIYKEQHAQMPNKGKPGEAKNLAGSTTYKPPAATKKTNTPMISRIPIAVFRIPQRSSIRPQSGIPNPKASSAGSMRSAGLTSPPSGAANKPQVMKRFSTPASREQEENEISALKPTKPKAEPPKKPSNWRKNHISSNNSNIANNISKYCHLCGTRYLVQLAKFCCKYGMRRM</sequence>
<dbReference type="Proteomes" id="UP000694680">
    <property type="component" value="Chromosome 6"/>
</dbReference>
<feature type="region of interest" description="Disordered" evidence="6">
    <location>
        <begin position="187"/>
        <end position="272"/>
    </location>
</feature>
<dbReference type="Ensembl" id="ENSGWIT00000000992.1">
    <property type="protein sequence ID" value="ENSGWIP00000000913.1"/>
    <property type="gene ID" value="ENSGWIG00000000571.1"/>
</dbReference>
<dbReference type="InterPro" id="IPR049899">
    <property type="entry name" value="Znf_C2HC_C3H"/>
</dbReference>
<reference evidence="8" key="3">
    <citation type="submission" date="2025-09" db="UniProtKB">
        <authorList>
            <consortium name="Ensembl"/>
        </authorList>
    </citation>
    <scope>IDENTIFICATION</scope>
</reference>
<reference evidence="8" key="1">
    <citation type="submission" date="2020-06" db="EMBL/GenBank/DDBJ databases">
        <authorList>
            <consortium name="Wellcome Sanger Institute Data Sharing"/>
        </authorList>
    </citation>
    <scope>NUCLEOTIDE SEQUENCE [LARGE SCALE GENOMIC DNA]</scope>
</reference>
<name>A0A8C5D653_GOUWI</name>
<keyword evidence="1" id="KW-0479">Metal-binding</keyword>
<feature type="domain" description="C2HC/C3H-type" evidence="7">
    <location>
        <begin position="115"/>
        <end position="144"/>
    </location>
</feature>
<evidence type="ECO:0000259" key="7">
    <source>
        <dbReference type="PROSITE" id="PS52027"/>
    </source>
</evidence>
<reference evidence="8" key="2">
    <citation type="submission" date="2025-08" db="UniProtKB">
        <authorList>
            <consortium name="Ensembl"/>
        </authorList>
    </citation>
    <scope>IDENTIFICATION</scope>
</reference>
<evidence type="ECO:0000256" key="1">
    <source>
        <dbReference type="ARBA" id="ARBA00022723"/>
    </source>
</evidence>